<feature type="transmembrane region" description="Helical" evidence="1">
    <location>
        <begin position="15"/>
        <end position="32"/>
    </location>
</feature>
<evidence type="ECO:0000313" key="3">
    <source>
        <dbReference type="Proteomes" id="UP000481872"/>
    </source>
</evidence>
<keyword evidence="1" id="KW-0812">Transmembrane</keyword>
<dbReference type="EMBL" id="JAAGPU010000014">
    <property type="protein sequence ID" value="NEU04978.1"/>
    <property type="molecule type" value="Genomic_DNA"/>
</dbReference>
<proteinExistence type="predicted"/>
<keyword evidence="1" id="KW-0472">Membrane</keyword>
<evidence type="ECO:0000256" key="1">
    <source>
        <dbReference type="SAM" id="Phobius"/>
    </source>
</evidence>
<evidence type="ECO:0000313" key="2">
    <source>
        <dbReference type="EMBL" id="NEU04978.1"/>
    </source>
</evidence>
<keyword evidence="3" id="KW-1185">Reference proteome</keyword>
<reference evidence="2 3" key="1">
    <citation type="submission" date="2020-02" db="EMBL/GenBank/DDBJ databases">
        <title>Genome assembly of a novel Clostridium senegalense strain.</title>
        <authorList>
            <person name="Gupta T.B."/>
            <person name="Jauregui R."/>
            <person name="Maclean P."/>
            <person name="Nawarathana A."/>
            <person name="Brightwell G."/>
        </authorList>
    </citation>
    <scope>NUCLEOTIDE SEQUENCE [LARGE SCALE GENOMIC DNA]</scope>
    <source>
        <strain evidence="2 3">AGRFS4</strain>
    </source>
</reference>
<dbReference type="AlphaFoldDB" id="A0A6M0H3Y9"/>
<gene>
    <name evidence="2" type="ORF">G3M99_08945</name>
</gene>
<name>A0A6M0H3Y9_9CLOT</name>
<organism evidence="2 3">
    <name type="scientific">Clostridium senegalense</name>
    <dbReference type="NCBI Taxonomy" id="1465809"/>
    <lineage>
        <taxon>Bacteria</taxon>
        <taxon>Bacillati</taxon>
        <taxon>Bacillota</taxon>
        <taxon>Clostridia</taxon>
        <taxon>Eubacteriales</taxon>
        <taxon>Clostridiaceae</taxon>
        <taxon>Clostridium</taxon>
    </lineage>
</organism>
<dbReference type="Proteomes" id="UP000481872">
    <property type="component" value="Unassembled WGS sequence"/>
</dbReference>
<feature type="transmembrane region" description="Helical" evidence="1">
    <location>
        <begin position="44"/>
        <end position="64"/>
    </location>
</feature>
<sequence>MRKDISVKELGPGSLAAPIVILAIIFQFSCIGDKSIGRYIMNFFGIRFPDALIGLALFGLAVIIGYKYKTHRYAKVAANISMICLIIFTILIIISGLF</sequence>
<accession>A0A6M0H3Y9</accession>
<protein>
    <submittedName>
        <fullName evidence="2">Uncharacterized protein</fullName>
    </submittedName>
</protein>
<keyword evidence="1" id="KW-1133">Transmembrane helix</keyword>
<comment type="caution">
    <text evidence="2">The sequence shown here is derived from an EMBL/GenBank/DDBJ whole genome shotgun (WGS) entry which is preliminary data.</text>
</comment>
<feature type="transmembrane region" description="Helical" evidence="1">
    <location>
        <begin position="76"/>
        <end position="97"/>
    </location>
</feature>
<dbReference type="RefSeq" id="WP_061995141.1">
    <property type="nucleotide sequence ID" value="NZ_JAAGPU010000014.1"/>
</dbReference>